<sequence length="1110" mass="126050">MDPVTAISLASSIITFIDFGTELITGAIEIYHAPDGTSAADAHLQDVLGDLSDLVEELEKSFHASTKAEKNIKRLARECGEDAKELQTILRGLKMTGRRTPWKSVKAKWMRMRAESDVEELRERLSESRADILLNLTLVLREEQSGIGQRLQQVSDSCKELKTDSAAGLGDLKISLLSAIKDQADALQGPLAGIKLLLMQLQSDAQRIPVEHRILRQLIFSEMDARRTQIHSADSTTCGWILENPGFQEPELTWAPYGWYGPNHRWPAKSIPKTDREEARHAFCTWLEKGQNVFHISGNAGCGKSTLVKYVARHEETEALLSTWAGDKTLVVADFYFWAGGSRLQATISGLQRSLLFEVLRSCRELMPKVFPLQWERFQSRAGDRLVESFDFSDDDIDHAFGVLLEHGVHANYRFCFFIDGLDEYKGNFVERRRLAQRLKDWTQGGDIKICVSSRPDREYLELFEYPGARIHLHQVNAPAIWTYCRRRFDESQVIQETDLLDWRKLEYDIVVMAQGVFLWAYLVVDILITAAHQGDPLHVIEKKLHETPKELDQLYDNMLGAASWGKIDRDRSNRILFLAAENPFSVPLTLIAFSWLDDLEDPDFPHIKMYQEDWAADLGSRLERAAKQIHALGRGLLELRKATYSQTEGPEVEFFHRSARDYLLQEKRRASMLRSLPDFEHFHPYGKILLARWIFWQQQHLKKSIGYQQDSGHPPQETKPSNGEKSSIQRFIRVRNSVSDTPKMYLDGYKPSHVSGRAPHLFLDDKGGVLYQVLLLSAPQASGIRLLRQINLVIEHYRDQPGVPMGQLHRSLHNQLREMDGPSASPGSLIHWAAWQMVTRHDEHYQQSLLKGYILEELVAQPHLKETIDGSLNLLVTLVWGLYCREFFFLNVDVDLVLSVVHSGVRLDGIMFVGKGSLPALNLYERSAEDTAISHEPVSSEDEQAGSDGAQEDAGQENTNLVASICQTWVVVLAGSVSTMLRYIILCNHPHYEKQGHVTIARELAQMTMEQGGDPHMKFHFKAWPLGRDVSDATSIDLSILEAISLCEIKFKSEVVEEKQPDALQSLLGLLTLAESDDKGRIEIYRIDLLSGTSKSQSIELRDLLFRVY</sequence>
<evidence type="ECO:0000313" key="2">
    <source>
        <dbReference type="Proteomes" id="UP001148629"/>
    </source>
</evidence>
<organism evidence="1 2">
    <name type="scientific">Fusarium decemcellulare</name>
    <dbReference type="NCBI Taxonomy" id="57161"/>
    <lineage>
        <taxon>Eukaryota</taxon>
        <taxon>Fungi</taxon>
        <taxon>Dikarya</taxon>
        <taxon>Ascomycota</taxon>
        <taxon>Pezizomycotina</taxon>
        <taxon>Sordariomycetes</taxon>
        <taxon>Hypocreomycetidae</taxon>
        <taxon>Hypocreales</taxon>
        <taxon>Nectriaceae</taxon>
        <taxon>Fusarium</taxon>
        <taxon>Fusarium decemcellulare species complex</taxon>
    </lineage>
</organism>
<comment type="caution">
    <text evidence="1">The sequence shown here is derived from an EMBL/GenBank/DDBJ whole genome shotgun (WGS) entry which is preliminary data.</text>
</comment>
<name>A0ACC1SQV1_9HYPO</name>
<dbReference type="EMBL" id="JANRMS010000182">
    <property type="protein sequence ID" value="KAJ3544739.1"/>
    <property type="molecule type" value="Genomic_DNA"/>
</dbReference>
<gene>
    <name evidence="1" type="ORF">NM208_g2898</name>
</gene>
<accession>A0ACC1SQV1</accession>
<proteinExistence type="predicted"/>
<evidence type="ECO:0000313" key="1">
    <source>
        <dbReference type="EMBL" id="KAJ3544739.1"/>
    </source>
</evidence>
<protein>
    <submittedName>
        <fullName evidence="1">Uncharacterized protein</fullName>
    </submittedName>
</protein>
<keyword evidence="2" id="KW-1185">Reference proteome</keyword>
<reference evidence="1" key="1">
    <citation type="submission" date="2022-08" db="EMBL/GenBank/DDBJ databases">
        <title>Genome Sequence of Fusarium decemcellulare.</title>
        <authorList>
            <person name="Buettner E."/>
        </authorList>
    </citation>
    <scope>NUCLEOTIDE SEQUENCE</scope>
    <source>
        <strain evidence="1">Babe19</strain>
    </source>
</reference>
<dbReference type="Proteomes" id="UP001148629">
    <property type="component" value="Unassembled WGS sequence"/>
</dbReference>